<dbReference type="GeneID" id="68665187"/>
<dbReference type="AlphaFoldDB" id="A0A8K1MGC4"/>
<feature type="transmembrane region" description="Helical" evidence="2">
    <location>
        <begin position="85"/>
        <end position="101"/>
    </location>
</feature>
<feature type="region of interest" description="Disordered" evidence="1">
    <location>
        <begin position="1"/>
        <end position="23"/>
    </location>
</feature>
<accession>A0A8K1MGC4</accession>
<gene>
    <name evidence="3" type="primary">orf132D</name>
</gene>
<dbReference type="RefSeq" id="YP_010218665.1">
    <property type="nucleotide sequence ID" value="NC_058917.1"/>
</dbReference>
<evidence type="ECO:0000256" key="1">
    <source>
        <dbReference type="SAM" id="MobiDB-lite"/>
    </source>
</evidence>
<name>A0A8K1MGC4_9PEZI</name>
<keyword evidence="2" id="KW-1133">Transmembrane helix</keyword>
<keyword evidence="2" id="KW-0812">Transmembrane</keyword>
<organism evidence="3">
    <name type="scientific">Morchella brunnea</name>
    <dbReference type="NCBI Taxonomy" id="1174671"/>
    <lineage>
        <taxon>Eukaryota</taxon>
        <taxon>Fungi</taxon>
        <taxon>Dikarya</taxon>
        <taxon>Ascomycota</taxon>
        <taxon>Pezizomycotina</taxon>
        <taxon>Pezizomycetes</taxon>
        <taxon>Pezizales</taxon>
        <taxon>Morchellaceae</taxon>
        <taxon>Morchella</taxon>
    </lineage>
</organism>
<evidence type="ECO:0000256" key="2">
    <source>
        <dbReference type="SAM" id="Phobius"/>
    </source>
</evidence>
<evidence type="ECO:0000313" key="3">
    <source>
        <dbReference type="EMBL" id="UBU98373.1"/>
    </source>
</evidence>
<dbReference type="EMBL" id="MW538937">
    <property type="protein sequence ID" value="UBU98373.1"/>
    <property type="molecule type" value="Genomic_DNA"/>
</dbReference>
<geneLocation type="mitochondrion" evidence="3"/>
<sequence>MLFSNADNDRSDSGFEGSSSDEEEVAVTMAVNSVVKYAQEPNPQMNYPGDLPDLKDANLFNTAIIEADDSPSRIKASPLWPPPPLSYFLSIIFILFLWKNIKRGRGVLRGPLRKIIMLSLKNIRIELLDTLK</sequence>
<reference evidence="3" key="1">
    <citation type="submission" date="2021-01" db="EMBL/GenBank/DDBJ databases">
        <authorList>
            <person name="Sun H.-H."/>
            <person name="Zhang S."/>
            <person name="Zhang Y.-J."/>
        </authorList>
    </citation>
    <scope>NUCLEOTIDE SEQUENCE</scope>
    <source>
        <strain evidence="3">CMM1</strain>
    </source>
</reference>
<keyword evidence="3" id="KW-0496">Mitochondrion</keyword>
<protein>
    <submittedName>
        <fullName evidence="3">Uncharacterized protein</fullName>
    </submittedName>
</protein>
<proteinExistence type="predicted"/>
<keyword evidence="2" id="KW-0472">Membrane</keyword>